<keyword evidence="1" id="KW-0812">Transmembrane</keyword>
<organism evidence="3 4">
    <name type="scientific">Nocardioides panaciterrulae</name>
    <dbReference type="NCBI Taxonomy" id="661492"/>
    <lineage>
        <taxon>Bacteria</taxon>
        <taxon>Bacillati</taxon>
        <taxon>Actinomycetota</taxon>
        <taxon>Actinomycetes</taxon>
        <taxon>Propionibacteriales</taxon>
        <taxon>Nocardioidaceae</taxon>
        <taxon>Nocardioides</taxon>
    </lineage>
</organism>
<gene>
    <name evidence="3" type="ORF">BJZ21_000545</name>
</gene>
<evidence type="ECO:0000259" key="2">
    <source>
        <dbReference type="Pfam" id="PF14340"/>
    </source>
</evidence>
<evidence type="ECO:0000256" key="1">
    <source>
        <dbReference type="SAM" id="Phobius"/>
    </source>
</evidence>
<feature type="transmembrane region" description="Helical" evidence="1">
    <location>
        <begin position="48"/>
        <end position="66"/>
    </location>
</feature>
<sequence>MSTLSPTRPQPVGQAAGRVDPRGQQFAAAVTSVVLAVVLLSAPSPVAVTLLGVQALLFAIGAGLGVRHTPHALVFRSLIRPRLGAPKELEDAAPPRFAQTVGLAFSVVGLAGFLTGLTAVGLVATGLALVAALLNAVFGFCLGCELYLLTKRVARA</sequence>
<comment type="caution">
    <text evidence="3">The sequence shown here is derived from an EMBL/GenBank/DDBJ whole genome shotgun (WGS) entry which is preliminary data.</text>
</comment>
<protein>
    <submittedName>
        <fullName evidence="3">Disulfide bond formation protein DsbB</fullName>
    </submittedName>
</protein>
<reference evidence="3 4" key="1">
    <citation type="submission" date="2020-07" db="EMBL/GenBank/DDBJ databases">
        <title>Sequencing the genomes of 1000 actinobacteria strains.</title>
        <authorList>
            <person name="Klenk H.-P."/>
        </authorList>
    </citation>
    <scope>NUCLEOTIDE SEQUENCE [LARGE SCALE GENOMIC DNA]</scope>
    <source>
        <strain evidence="3 4">DSM 21350</strain>
    </source>
</reference>
<feature type="domain" description="DUF4395" evidence="2">
    <location>
        <begin position="19"/>
        <end position="152"/>
    </location>
</feature>
<dbReference type="RefSeq" id="WP_179662348.1">
    <property type="nucleotide sequence ID" value="NZ_JACCBG010000001.1"/>
</dbReference>
<dbReference type="Pfam" id="PF14340">
    <property type="entry name" value="DUF4395"/>
    <property type="match status" value="1"/>
</dbReference>
<dbReference type="Proteomes" id="UP000535511">
    <property type="component" value="Unassembled WGS sequence"/>
</dbReference>
<accession>A0A7Y9J9C9</accession>
<feature type="transmembrane region" description="Helical" evidence="1">
    <location>
        <begin position="101"/>
        <end position="123"/>
    </location>
</feature>
<keyword evidence="1" id="KW-0472">Membrane</keyword>
<name>A0A7Y9J9C9_9ACTN</name>
<keyword evidence="1" id="KW-1133">Transmembrane helix</keyword>
<dbReference type="AlphaFoldDB" id="A0A7Y9J9C9"/>
<evidence type="ECO:0000313" key="4">
    <source>
        <dbReference type="Proteomes" id="UP000535511"/>
    </source>
</evidence>
<feature type="transmembrane region" description="Helical" evidence="1">
    <location>
        <begin position="129"/>
        <end position="149"/>
    </location>
</feature>
<evidence type="ECO:0000313" key="3">
    <source>
        <dbReference type="EMBL" id="NYD40462.1"/>
    </source>
</evidence>
<keyword evidence="4" id="KW-1185">Reference proteome</keyword>
<dbReference type="EMBL" id="JACCBG010000001">
    <property type="protein sequence ID" value="NYD40462.1"/>
    <property type="molecule type" value="Genomic_DNA"/>
</dbReference>
<proteinExistence type="predicted"/>
<dbReference type="InterPro" id="IPR025508">
    <property type="entry name" value="DUF4395"/>
</dbReference>